<dbReference type="KEGG" id="euz:DVS28_a4374"/>
<organism evidence="2 3">
    <name type="scientific">Euzebya pacifica</name>
    <dbReference type="NCBI Taxonomy" id="1608957"/>
    <lineage>
        <taxon>Bacteria</taxon>
        <taxon>Bacillati</taxon>
        <taxon>Actinomycetota</taxon>
        <taxon>Nitriliruptoria</taxon>
        <taxon>Euzebyales</taxon>
    </lineage>
</organism>
<dbReference type="RefSeq" id="WP_114593289.1">
    <property type="nucleotide sequence ID" value="NZ_CAXIBR010000046.1"/>
</dbReference>
<feature type="domain" description="Methyltransferase" evidence="1">
    <location>
        <begin position="45"/>
        <end position="130"/>
    </location>
</feature>
<sequence>MDALLTATVNLYDACAQEYLESWKDRRPRDSARTFARMAGQDALVLDVAGGPGVDVRLLRDVGLRAASGDISMECMKVARTFFPKGLLARWDYRALPFADNQFMGIWAPAALQHLPRRAIPAAMREFRRVQAGGPIYLSFPEGETDLALIDDPPAGMVQATSITAEELRALMLRMGYVDVEVESRPDPRGISQRWVQGIGLAPTE</sequence>
<name>A0A346Y3J2_9ACTN</name>
<proteinExistence type="predicted"/>
<reference evidence="2 3" key="1">
    <citation type="submission" date="2018-09" db="EMBL/GenBank/DDBJ databases">
        <title>Complete genome sequence of Euzebya sp. DY32-46 isolated from seawater of Pacific Ocean.</title>
        <authorList>
            <person name="Xu L."/>
            <person name="Wu Y.-H."/>
            <person name="Xu X.-W."/>
        </authorList>
    </citation>
    <scope>NUCLEOTIDE SEQUENCE [LARGE SCALE GENOMIC DNA]</scope>
    <source>
        <strain evidence="2 3">DY32-46</strain>
    </source>
</reference>
<dbReference type="Proteomes" id="UP000264006">
    <property type="component" value="Chromosome"/>
</dbReference>
<keyword evidence="3" id="KW-1185">Reference proteome</keyword>
<dbReference type="InterPro" id="IPR029063">
    <property type="entry name" value="SAM-dependent_MTases_sf"/>
</dbReference>
<evidence type="ECO:0000313" key="2">
    <source>
        <dbReference type="EMBL" id="AXV09039.1"/>
    </source>
</evidence>
<gene>
    <name evidence="2" type="ORF">DVS28_a4374</name>
</gene>
<dbReference type="EMBL" id="CP031165">
    <property type="protein sequence ID" value="AXV09039.1"/>
    <property type="molecule type" value="Genomic_DNA"/>
</dbReference>
<dbReference type="Pfam" id="PF13649">
    <property type="entry name" value="Methyltransf_25"/>
    <property type="match status" value="1"/>
</dbReference>
<dbReference type="Gene3D" id="3.40.50.150">
    <property type="entry name" value="Vaccinia Virus protein VP39"/>
    <property type="match status" value="1"/>
</dbReference>
<evidence type="ECO:0000259" key="1">
    <source>
        <dbReference type="Pfam" id="PF13649"/>
    </source>
</evidence>
<dbReference type="InterPro" id="IPR041698">
    <property type="entry name" value="Methyltransf_25"/>
</dbReference>
<dbReference type="OrthoDB" id="9805171at2"/>
<protein>
    <recommendedName>
        <fullName evidence="1">Methyltransferase domain-containing protein</fullName>
    </recommendedName>
</protein>
<accession>A0A346Y3J2</accession>
<dbReference type="AlphaFoldDB" id="A0A346Y3J2"/>
<evidence type="ECO:0000313" key="3">
    <source>
        <dbReference type="Proteomes" id="UP000264006"/>
    </source>
</evidence>
<dbReference type="SUPFAM" id="SSF53335">
    <property type="entry name" value="S-adenosyl-L-methionine-dependent methyltransferases"/>
    <property type="match status" value="1"/>
</dbReference>